<dbReference type="GO" id="GO:0006508">
    <property type="term" value="P:proteolysis"/>
    <property type="evidence" value="ECO:0007669"/>
    <property type="project" value="InterPro"/>
</dbReference>
<dbReference type="SUPFAM" id="SSF54001">
    <property type="entry name" value="Cysteine proteinases"/>
    <property type="match status" value="1"/>
</dbReference>
<organism evidence="2 3">
    <name type="scientific">Amborella trichopoda</name>
    <dbReference type="NCBI Taxonomy" id="13333"/>
    <lineage>
        <taxon>Eukaryota</taxon>
        <taxon>Viridiplantae</taxon>
        <taxon>Streptophyta</taxon>
        <taxon>Embryophyta</taxon>
        <taxon>Tracheophyta</taxon>
        <taxon>Spermatophyta</taxon>
        <taxon>Magnoliopsida</taxon>
        <taxon>Amborellales</taxon>
        <taxon>Amborellaceae</taxon>
        <taxon>Amborella</taxon>
    </lineage>
</organism>
<dbReference type="InterPro" id="IPR000668">
    <property type="entry name" value="Peptidase_C1A_C"/>
</dbReference>
<protein>
    <recommendedName>
        <fullName evidence="1">Peptidase C1A papain C-terminal domain-containing protein</fullName>
    </recommendedName>
</protein>
<evidence type="ECO:0000259" key="1">
    <source>
        <dbReference type="Pfam" id="PF00112"/>
    </source>
</evidence>
<dbReference type="Pfam" id="PF00112">
    <property type="entry name" value="Peptidase_C1"/>
    <property type="match status" value="1"/>
</dbReference>
<reference evidence="3" key="1">
    <citation type="journal article" date="2013" name="Science">
        <title>The Amborella genome and the evolution of flowering plants.</title>
        <authorList>
            <consortium name="Amborella Genome Project"/>
        </authorList>
    </citation>
    <scope>NUCLEOTIDE SEQUENCE [LARGE SCALE GENOMIC DNA]</scope>
</reference>
<feature type="domain" description="Peptidase C1A papain C-terminal" evidence="1">
    <location>
        <begin position="1"/>
        <end position="57"/>
    </location>
</feature>
<name>W1P3W1_AMBTC</name>
<sequence>MSLSEQELVDFVNTTGSQGGFKEDGFQSIMDNCWLSSVVEYPFRGVNRTCNTEKSTWVDKIKDPLEHRMGERGYIRMQRDVAAPEGICGIAMAASYRIA</sequence>
<evidence type="ECO:0000313" key="3">
    <source>
        <dbReference type="Proteomes" id="UP000017836"/>
    </source>
</evidence>
<dbReference type="EMBL" id="KI394757">
    <property type="protein sequence ID" value="ERN01645.1"/>
    <property type="molecule type" value="Genomic_DNA"/>
</dbReference>
<proteinExistence type="predicted"/>
<dbReference type="InterPro" id="IPR038765">
    <property type="entry name" value="Papain-like_cys_pep_sf"/>
</dbReference>
<keyword evidence="3" id="KW-1185">Reference proteome</keyword>
<dbReference type="HOGENOM" id="CLU_2323577_0_0_1"/>
<dbReference type="Gene3D" id="3.90.70.10">
    <property type="entry name" value="Cysteine proteinases"/>
    <property type="match status" value="1"/>
</dbReference>
<dbReference type="Gramene" id="ERN01645">
    <property type="protein sequence ID" value="ERN01645"/>
    <property type="gene ID" value="AMTR_s00090p00103490"/>
</dbReference>
<gene>
    <name evidence="2" type="ORF">AMTR_s00090p00103490</name>
</gene>
<dbReference type="AlphaFoldDB" id="W1P3W1"/>
<accession>W1P3W1</accession>
<dbReference type="Proteomes" id="UP000017836">
    <property type="component" value="Unassembled WGS sequence"/>
</dbReference>
<dbReference type="Gene3D" id="2.40.50.170">
    <property type="entry name" value="Cysteine proteinases. Chain C"/>
    <property type="match status" value="1"/>
</dbReference>
<evidence type="ECO:0000313" key="2">
    <source>
        <dbReference type="EMBL" id="ERN01645.1"/>
    </source>
</evidence>
<dbReference type="GO" id="GO:0008234">
    <property type="term" value="F:cysteine-type peptidase activity"/>
    <property type="evidence" value="ECO:0007669"/>
    <property type="project" value="InterPro"/>
</dbReference>